<dbReference type="AlphaFoldDB" id="X1TB29"/>
<evidence type="ECO:0000313" key="1">
    <source>
        <dbReference type="EMBL" id="GAJ02464.1"/>
    </source>
</evidence>
<sequence length="64" mass="7004">AKASNKRKWYIKCWCTKVNSNCMVLVGTSAYGYYRKYVTCFTGVGHGKSSLPINKMGGTSDGEG</sequence>
<organism evidence="1">
    <name type="scientific">marine sediment metagenome</name>
    <dbReference type="NCBI Taxonomy" id="412755"/>
    <lineage>
        <taxon>unclassified sequences</taxon>
        <taxon>metagenomes</taxon>
        <taxon>ecological metagenomes</taxon>
    </lineage>
</organism>
<gene>
    <name evidence="1" type="ORF">S12H4_28339</name>
</gene>
<protein>
    <submittedName>
        <fullName evidence="1">Uncharacterized protein</fullName>
    </submittedName>
</protein>
<accession>X1TB29</accession>
<dbReference type="EMBL" id="BARW01016246">
    <property type="protein sequence ID" value="GAJ02464.1"/>
    <property type="molecule type" value="Genomic_DNA"/>
</dbReference>
<feature type="non-terminal residue" evidence="1">
    <location>
        <position position="1"/>
    </location>
</feature>
<comment type="caution">
    <text evidence="1">The sequence shown here is derived from an EMBL/GenBank/DDBJ whole genome shotgun (WGS) entry which is preliminary data.</text>
</comment>
<reference evidence="1" key="1">
    <citation type="journal article" date="2014" name="Front. Microbiol.">
        <title>High frequency of phylogenetically diverse reductive dehalogenase-homologous genes in deep subseafloor sedimentary metagenomes.</title>
        <authorList>
            <person name="Kawai M."/>
            <person name="Futagami T."/>
            <person name="Toyoda A."/>
            <person name="Takaki Y."/>
            <person name="Nishi S."/>
            <person name="Hori S."/>
            <person name="Arai W."/>
            <person name="Tsubouchi T."/>
            <person name="Morono Y."/>
            <person name="Uchiyama I."/>
            <person name="Ito T."/>
            <person name="Fujiyama A."/>
            <person name="Inagaki F."/>
            <person name="Takami H."/>
        </authorList>
    </citation>
    <scope>NUCLEOTIDE SEQUENCE</scope>
    <source>
        <strain evidence="1">Expedition CK06-06</strain>
    </source>
</reference>
<name>X1TB29_9ZZZZ</name>
<proteinExistence type="predicted"/>